<keyword evidence="2" id="KW-1185">Reference proteome</keyword>
<gene>
    <name evidence="1" type="ORF">EV686_10762</name>
</gene>
<dbReference type="EMBL" id="SMBX01000007">
    <property type="protein sequence ID" value="TCU96004.1"/>
    <property type="molecule type" value="Genomic_DNA"/>
</dbReference>
<protein>
    <submittedName>
        <fullName evidence="1">Uncharacterized protein</fullName>
    </submittedName>
</protein>
<organism evidence="1 2">
    <name type="scientific">Paracandidimonas soli</name>
    <dbReference type="NCBI Taxonomy" id="1917182"/>
    <lineage>
        <taxon>Bacteria</taxon>
        <taxon>Pseudomonadati</taxon>
        <taxon>Pseudomonadota</taxon>
        <taxon>Betaproteobacteria</taxon>
        <taxon>Burkholderiales</taxon>
        <taxon>Alcaligenaceae</taxon>
        <taxon>Paracandidimonas</taxon>
    </lineage>
</organism>
<comment type="caution">
    <text evidence="1">The sequence shown here is derived from an EMBL/GenBank/DDBJ whole genome shotgun (WGS) entry which is preliminary data.</text>
</comment>
<dbReference type="Proteomes" id="UP000294692">
    <property type="component" value="Unassembled WGS sequence"/>
</dbReference>
<reference evidence="1 2" key="1">
    <citation type="submission" date="2019-03" db="EMBL/GenBank/DDBJ databases">
        <title>Genomic Encyclopedia of Type Strains, Phase IV (KMG-IV): sequencing the most valuable type-strain genomes for metagenomic binning, comparative biology and taxonomic classification.</title>
        <authorList>
            <person name="Goeker M."/>
        </authorList>
    </citation>
    <scope>NUCLEOTIDE SEQUENCE [LARGE SCALE GENOMIC DNA]</scope>
    <source>
        <strain evidence="1 2">DSM 100048</strain>
    </source>
</reference>
<dbReference type="AlphaFoldDB" id="A0A4R3V162"/>
<proteinExistence type="predicted"/>
<dbReference type="RefSeq" id="WP_132477489.1">
    <property type="nucleotide sequence ID" value="NZ_SMBX01000007.1"/>
</dbReference>
<evidence type="ECO:0000313" key="1">
    <source>
        <dbReference type="EMBL" id="TCU96004.1"/>
    </source>
</evidence>
<evidence type="ECO:0000313" key="2">
    <source>
        <dbReference type="Proteomes" id="UP000294692"/>
    </source>
</evidence>
<name>A0A4R3V162_9BURK</name>
<accession>A0A4R3V162</accession>
<sequence>MNEIRLNLTAHIEESVAPERAAQVVKAVISGGLFFWNPVGEGRMPMRVDGGDLEMARLASVMDIIPPTVAKPIGAPVRGE</sequence>